<evidence type="ECO:0000313" key="2">
    <source>
        <dbReference type="Proteomes" id="UP000283530"/>
    </source>
</evidence>
<name>A0A443NXN3_9MAGN</name>
<accession>A0A443NXN3</accession>
<sequence>MFKTREEVKQIRKLRFSFSLPFPLSENVYFARVPARIPFTAAYLAGKSTIGLLLLLRSSWRKFLLVERMRVLFGIWILFQVRSFDSVIAFFAFGFALLLLLDSIDKVLLALLPLLSETMFQHYLNTENYIHTFTQMNNLYASMISEHN</sequence>
<evidence type="ECO:0000313" key="1">
    <source>
        <dbReference type="EMBL" id="RWR83300.1"/>
    </source>
</evidence>
<dbReference type="EMBL" id="QPKB01000004">
    <property type="protein sequence ID" value="RWR83300.1"/>
    <property type="molecule type" value="Genomic_DNA"/>
</dbReference>
<dbReference type="AlphaFoldDB" id="A0A443NXN3"/>
<reference evidence="1 2" key="1">
    <citation type="journal article" date="2019" name="Nat. Plants">
        <title>Stout camphor tree genome fills gaps in understanding of flowering plant genome evolution.</title>
        <authorList>
            <person name="Chaw S.M."/>
            <person name="Liu Y.C."/>
            <person name="Wu Y.W."/>
            <person name="Wang H.Y."/>
            <person name="Lin C.I."/>
            <person name="Wu C.S."/>
            <person name="Ke H.M."/>
            <person name="Chang L.Y."/>
            <person name="Hsu C.Y."/>
            <person name="Yang H.T."/>
            <person name="Sudianto E."/>
            <person name="Hsu M.H."/>
            <person name="Wu K.P."/>
            <person name="Wang L.N."/>
            <person name="Leebens-Mack J.H."/>
            <person name="Tsai I.J."/>
        </authorList>
    </citation>
    <scope>NUCLEOTIDE SEQUENCE [LARGE SCALE GENOMIC DNA]</scope>
    <source>
        <strain evidence="2">cv. Chaw 1501</strain>
        <tissue evidence="1">Young leaves</tissue>
    </source>
</reference>
<gene>
    <name evidence="1" type="ORF">CKAN_01205200</name>
</gene>
<dbReference type="Proteomes" id="UP000283530">
    <property type="component" value="Unassembled WGS sequence"/>
</dbReference>
<proteinExistence type="predicted"/>
<comment type="caution">
    <text evidence="1">The sequence shown here is derived from an EMBL/GenBank/DDBJ whole genome shotgun (WGS) entry which is preliminary data.</text>
</comment>
<organism evidence="1 2">
    <name type="scientific">Cinnamomum micranthum f. kanehirae</name>
    <dbReference type="NCBI Taxonomy" id="337451"/>
    <lineage>
        <taxon>Eukaryota</taxon>
        <taxon>Viridiplantae</taxon>
        <taxon>Streptophyta</taxon>
        <taxon>Embryophyta</taxon>
        <taxon>Tracheophyta</taxon>
        <taxon>Spermatophyta</taxon>
        <taxon>Magnoliopsida</taxon>
        <taxon>Magnoliidae</taxon>
        <taxon>Laurales</taxon>
        <taxon>Lauraceae</taxon>
        <taxon>Cinnamomum</taxon>
    </lineage>
</organism>
<keyword evidence="2" id="KW-1185">Reference proteome</keyword>
<protein>
    <submittedName>
        <fullName evidence="1">Uncharacterized protein</fullName>
    </submittedName>
</protein>